<dbReference type="SUPFAM" id="SSF47157">
    <property type="entry name" value="Mitochondrial import receptor subunit Tom20"/>
    <property type="match status" value="1"/>
</dbReference>
<feature type="compositionally biased region" description="Basic and acidic residues" evidence="10">
    <location>
        <begin position="374"/>
        <end position="385"/>
    </location>
</feature>
<gene>
    <name evidence="12" type="ORF">RSOLAG1IB_05449</name>
</gene>
<feature type="transmembrane region" description="Helical" evidence="11">
    <location>
        <begin position="34"/>
        <end position="55"/>
    </location>
</feature>
<evidence type="ECO:0000313" key="13">
    <source>
        <dbReference type="Proteomes" id="UP000059188"/>
    </source>
</evidence>
<dbReference type="Pfam" id="PF02064">
    <property type="entry name" value="MAS20"/>
    <property type="match status" value="1"/>
</dbReference>
<keyword evidence="3" id="KW-0813">Transport</keyword>
<dbReference type="GO" id="GO:0030943">
    <property type="term" value="F:mitochondrion targeting sequence binding"/>
    <property type="evidence" value="ECO:0007669"/>
    <property type="project" value="TreeGrafter"/>
</dbReference>
<evidence type="ECO:0000256" key="11">
    <source>
        <dbReference type="SAM" id="Phobius"/>
    </source>
</evidence>
<accession>A0A0B7G5B1</accession>
<keyword evidence="7 11" id="KW-1133">Transmembrane helix</keyword>
<comment type="subcellular location">
    <subcellularLocation>
        <location evidence="1">Mitochondrion outer membrane</location>
        <topology evidence="1">Single-pass membrane protein</topology>
    </subcellularLocation>
</comment>
<dbReference type="PROSITE" id="PS51257">
    <property type="entry name" value="PROKAR_LIPOPROTEIN"/>
    <property type="match status" value="1"/>
</dbReference>
<evidence type="ECO:0000256" key="6">
    <source>
        <dbReference type="ARBA" id="ARBA00022927"/>
    </source>
</evidence>
<dbReference type="GO" id="GO:0030150">
    <property type="term" value="P:protein import into mitochondrial matrix"/>
    <property type="evidence" value="ECO:0007669"/>
    <property type="project" value="TreeGrafter"/>
</dbReference>
<feature type="compositionally biased region" description="Acidic residues" evidence="10">
    <location>
        <begin position="245"/>
        <end position="264"/>
    </location>
</feature>
<feature type="compositionally biased region" description="Pro residues" evidence="10">
    <location>
        <begin position="198"/>
        <end position="210"/>
    </location>
</feature>
<evidence type="ECO:0000256" key="3">
    <source>
        <dbReference type="ARBA" id="ARBA00022448"/>
    </source>
</evidence>
<evidence type="ECO:0000256" key="2">
    <source>
        <dbReference type="ARBA" id="ARBA00005792"/>
    </source>
</evidence>
<dbReference type="OrthoDB" id="2154253at2759"/>
<dbReference type="PANTHER" id="PTHR12430">
    <property type="entry name" value="MITOCHONDRIAL IMPORT RECEPTOR SUBUNIT TOM20"/>
    <property type="match status" value="1"/>
</dbReference>
<evidence type="ECO:0000256" key="4">
    <source>
        <dbReference type="ARBA" id="ARBA00022692"/>
    </source>
</evidence>
<evidence type="ECO:0000256" key="7">
    <source>
        <dbReference type="ARBA" id="ARBA00022989"/>
    </source>
</evidence>
<dbReference type="Proteomes" id="UP000059188">
    <property type="component" value="Unassembled WGS sequence"/>
</dbReference>
<keyword evidence="5" id="KW-1000">Mitochondrion outer membrane</keyword>
<dbReference type="Gene3D" id="1.20.960.10">
    <property type="entry name" value="Mitochondrial outer membrane translocase complex, subunit Tom20 domain"/>
    <property type="match status" value="1"/>
</dbReference>
<feature type="compositionally biased region" description="Basic and acidic residues" evidence="10">
    <location>
        <begin position="318"/>
        <end position="340"/>
    </location>
</feature>
<dbReference type="STRING" id="1108050.A0A0B7G5B1"/>
<keyword evidence="12" id="KW-0675">Receptor</keyword>
<dbReference type="InterPro" id="IPR023392">
    <property type="entry name" value="Tom20_dom_sf"/>
</dbReference>
<evidence type="ECO:0000256" key="5">
    <source>
        <dbReference type="ARBA" id="ARBA00022787"/>
    </source>
</evidence>
<sequence length="415" mass="44303">MESRVNPITFLSVTYACRSTSHYLPSTMVETRTVVAVSAASAALAVTGYLIYFDYKRRNDPSFRKKLRKEKKKAAKNSKEDEAATSGASGRSLEELKKMVDEVKAEPLPTLPAEREKYFMDHVGRGEQMLSQGPGLEVPAALAFYRALRAYPSPMDIIVIFQNTLPPQIFAIVMELTSLDVSSSEAKEPEPISTSSIPPAPVSAPVPTPGSEPTSGPSAAPERTATPPPAPSSVQETESEHDSEVMVDADVETEIELEAESEAEGETKADAMSEAEIVSAAHSEPDTESQPEVGTAPGVEDSTGTQEMSYAEVAAKVPDSEPEVKAESHQEPPADSEATHAPEAALESEAKPESEPAAPRDPASVPLGSDSEDDARSEAHSETDSYHQVAASQDGHSDWDNLAASQTSLPPQNNE</sequence>
<reference evidence="12 13" key="1">
    <citation type="submission" date="2014-11" db="EMBL/GenBank/DDBJ databases">
        <authorList>
            <person name="Wibberg Daniel"/>
        </authorList>
    </citation>
    <scope>NUCLEOTIDE SEQUENCE [LARGE SCALE GENOMIC DNA]</scope>
    <source>
        <strain evidence="12">Rhizoctonia solani AG1-IB 7/3/14</strain>
    </source>
</reference>
<name>A0A0B7G5B1_THACB</name>
<dbReference type="PRINTS" id="PR00351">
    <property type="entry name" value="OM20RECEPTOR"/>
</dbReference>
<evidence type="ECO:0000256" key="8">
    <source>
        <dbReference type="ARBA" id="ARBA00023128"/>
    </source>
</evidence>
<dbReference type="GO" id="GO:0016031">
    <property type="term" value="P:tRNA import into mitochondrion"/>
    <property type="evidence" value="ECO:0007669"/>
    <property type="project" value="TreeGrafter"/>
</dbReference>
<dbReference type="InterPro" id="IPR002056">
    <property type="entry name" value="MAS20"/>
</dbReference>
<dbReference type="EMBL" id="LN679108">
    <property type="protein sequence ID" value="CEL63688.1"/>
    <property type="molecule type" value="Genomic_DNA"/>
</dbReference>
<feature type="compositionally biased region" description="Low complexity" evidence="10">
    <location>
        <begin position="211"/>
        <end position="225"/>
    </location>
</feature>
<keyword evidence="13" id="KW-1185">Reference proteome</keyword>
<proteinExistence type="inferred from homology"/>
<dbReference type="PANTHER" id="PTHR12430:SF0">
    <property type="entry name" value="TRANSLOCASE OF OUTER MITOCHONDRIAL MEMBRANE 20"/>
    <property type="match status" value="1"/>
</dbReference>
<protein>
    <submittedName>
        <fullName evidence="12">Mitochondrial import receptor subunit TOM20</fullName>
    </submittedName>
</protein>
<feature type="compositionally biased region" description="Polar residues" evidence="10">
    <location>
        <begin position="403"/>
        <end position="415"/>
    </location>
</feature>
<keyword evidence="9 11" id="KW-0472">Membrane</keyword>
<dbReference type="AlphaFoldDB" id="A0A0B7G5B1"/>
<feature type="region of interest" description="Disordered" evidence="10">
    <location>
        <begin position="184"/>
        <end position="415"/>
    </location>
</feature>
<evidence type="ECO:0000256" key="1">
    <source>
        <dbReference type="ARBA" id="ARBA00004572"/>
    </source>
</evidence>
<dbReference type="GO" id="GO:0008320">
    <property type="term" value="F:protein transmembrane transporter activity"/>
    <property type="evidence" value="ECO:0007669"/>
    <property type="project" value="TreeGrafter"/>
</dbReference>
<evidence type="ECO:0000313" key="12">
    <source>
        <dbReference type="EMBL" id="CEL63688.1"/>
    </source>
</evidence>
<dbReference type="GO" id="GO:0005742">
    <property type="term" value="C:mitochondrial outer membrane translocase complex"/>
    <property type="evidence" value="ECO:0007669"/>
    <property type="project" value="InterPro"/>
</dbReference>
<keyword evidence="8" id="KW-0496">Mitochondrion</keyword>
<keyword evidence="6" id="KW-0653">Protein transport</keyword>
<evidence type="ECO:0000256" key="9">
    <source>
        <dbReference type="ARBA" id="ARBA00023136"/>
    </source>
</evidence>
<dbReference type="GO" id="GO:0006886">
    <property type="term" value="P:intracellular protein transport"/>
    <property type="evidence" value="ECO:0007669"/>
    <property type="project" value="InterPro"/>
</dbReference>
<comment type="similarity">
    <text evidence="2">Belongs to the Tom20 family.</text>
</comment>
<organism evidence="12 13">
    <name type="scientific">Thanatephorus cucumeris (strain AG1-IB / isolate 7/3/14)</name>
    <name type="common">Lettuce bottom rot fungus</name>
    <name type="synonym">Rhizoctonia solani</name>
    <dbReference type="NCBI Taxonomy" id="1108050"/>
    <lineage>
        <taxon>Eukaryota</taxon>
        <taxon>Fungi</taxon>
        <taxon>Dikarya</taxon>
        <taxon>Basidiomycota</taxon>
        <taxon>Agaricomycotina</taxon>
        <taxon>Agaricomycetes</taxon>
        <taxon>Cantharellales</taxon>
        <taxon>Ceratobasidiaceae</taxon>
        <taxon>Rhizoctonia</taxon>
        <taxon>Rhizoctonia solani AG-1</taxon>
    </lineage>
</organism>
<feature type="region of interest" description="Disordered" evidence="10">
    <location>
        <begin position="70"/>
        <end position="90"/>
    </location>
</feature>
<dbReference type="GO" id="GO:0006605">
    <property type="term" value="P:protein targeting"/>
    <property type="evidence" value="ECO:0007669"/>
    <property type="project" value="InterPro"/>
</dbReference>
<evidence type="ECO:0000256" key="10">
    <source>
        <dbReference type="SAM" id="MobiDB-lite"/>
    </source>
</evidence>
<keyword evidence="4 11" id="KW-0812">Transmembrane</keyword>